<dbReference type="EMBL" id="BK015447">
    <property type="protein sequence ID" value="DAE07299.1"/>
    <property type="molecule type" value="Genomic_DNA"/>
</dbReference>
<name>A0A8S5PLD8_9CAUD</name>
<reference evidence="1" key="1">
    <citation type="journal article" date="2021" name="Proc. Natl. Acad. Sci. U.S.A.">
        <title>A Catalog of Tens of Thousands of Viruses from Human Metagenomes Reveals Hidden Associations with Chronic Diseases.</title>
        <authorList>
            <person name="Tisza M.J."/>
            <person name="Buck C.B."/>
        </authorList>
    </citation>
    <scope>NUCLEOTIDE SEQUENCE</scope>
    <source>
        <strain evidence="1">CtOSJ35</strain>
    </source>
</reference>
<sequence>MGLRMLFDVQKPVRLPRQEVIDRLYKEFTVYQINDMINSKNKPETDYRKLCRNIVSYYDAHGYVSEKQKLCLCRYTAYNFLEPENLSKIIPNNS</sequence>
<evidence type="ECO:0000313" key="1">
    <source>
        <dbReference type="EMBL" id="DAE07299.1"/>
    </source>
</evidence>
<protein>
    <submittedName>
        <fullName evidence="1">RAP30 STRUCTURE TRANSCRIPTION REGULATION, RAP30</fullName>
    </submittedName>
</protein>
<proteinExistence type="predicted"/>
<organism evidence="1">
    <name type="scientific">Siphoviridae sp. ctOSJ35</name>
    <dbReference type="NCBI Taxonomy" id="2825479"/>
    <lineage>
        <taxon>Viruses</taxon>
        <taxon>Duplodnaviria</taxon>
        <taxon>Heunggongvirae</taxon>
        <taxon>Uroviricota</taxon>
        <taxon>Caudoviricetes</taxon>
    </lineage>
</organism>
<accession>A0A8S5PLD8</accession>